<dbReference type="InterPro" id="IPR016035">
    <property type="entry name" value="Acyl_Trfase/lysoPLipase"/>
</dbReference>
<feature type="transmembrane region" description="Helical" evidence="5">
    <location>
        <begin position="342"/>
        <end position="363"/>
    </location>
</feature>
<accession>A0AAV2YJM7</accession>
<feature type="transmembrane region" description="Helical" evidence="5">
    <location>
        <begin position="799"/>
        <end position="823"/>
    </location>
</feature>
<gene>
    <name evidence="8" type="ORF">N0F65_010380</name>
</gene>
<feature type="coiled-coil region" evidence="3">
    <location>
        <begin position="1360"/>
        <end position="1405"/>
    </location>
</feature>
<dbReference type="PROSITE" id="PS50003">
    <property type="entry name" value="PH_DOMAIN"/>
    <property type="match status" value="1"/>
</dbReference>
<feature type="region of interest" description="Disordered" evidence="4">
    <location>
        <begin position="1"/>
        <end position="30"/>
    </location>
</feature>
<feature type="domain" description="PNPLA" evidence="7">
    <location>
        <begin position="50"/>
        <end position="215"/>
    </location>
</feature>
<feature type="coiled-coil region" evidence="3">
    <location>
        <begin position="1432"/>
        <end position="1459"/>
    </location>
</feature>
<dbReference type="InterPro" id="IPR002641">
    <property type="entry name" value="PNPLA_dom"/>
</dbReference>
<dbReference type="Gene3D" id="3.40.1090.10">
    <property type="entry name" value="Cytosolic phospholipase A2 catalytic domain"/>
    <property type="match status" value="2"/>
</dbReference>
<feature type="transmembrane region" description="Helical" evidence="5">
    <location>
        <begin position="769"/>
        <end position="793"/>
    </location>
</feature>
<dbReference type="SMART" id="SM00233">
    <property type="entry name" value="PH"/>
    <property type="match status" value="1"/>
</dbReference>
<dbReference type="SUPFAM" id="SSF52151">
    <property type="entry name" value="FabD/lysophospholipase-like"/>
    <property type="match status" value="2"/>
</dbReference>
<dbReference type="SUPFAM" id="SSF50729">
    <property type="entry name" value="PH domain-like"/>
    <property type="match status" value="1"/>
</dbReference>
<dbReference type="GO" id="GO:0005811">
    <property type="term" value="C:lipid droplet"/>
    <property type="evidence" value="ECO:0007669"/>
    <property type="project" value="TreeGrafter"/>
</dbReference>
<feature type="short sequence motif" description="GXSXG" evidence="2">
    <location>
        <begin position="509"/>
        <end position="513"/>
    </location>
</feature>
<evidence type="ECO:0000256" key="1">
    <source>
        <dbReference type="ARBA" id="ARBA00023098"/>
    </source>
</evidence>
<dbReference type="GO" id="GO:0019433">
    <property type="term" value="P:triglyceride catabolic process"/>
    <property type="evidence" value="ECO:0007669"/>
    <property type="project" value="TreeGrafter"/>
</dbReference>
<dbReference type="InterPro" id="IPR011993">
    <property type="entry name" value="PH-like_dom_sf"/>
</dbReference>
<dbReference type="InterPro" id="IPR033562">
    <property type="entry name" value="PLPL"/>
</dbReference>
<feature type="domain" description="PNPLA" evidence="7">
    <location>
        <begin position="477"/>
        <end position="642"/>
    </location>
</feature>
<dbReference type="EMBL" id="DAKRPA010000267">
    <property type="protein sequence ID" value="DAZ94136.1"/>
    <property type="molecule type" value="Genomic_DNA"/>
</dbReference>
<comment type="caution">
    <text evidence="2">Lacks conserved residue(s) required for the propagation of feature annotation.</text>
</comment>
<feature type="domain" description="PH" evidence="6">
    <location>
        <begin position="1480"/>
        <end position="1612"/>
    </location>
</feature>
<dbReference type="Proteomes" id="UP001146120">
    <property type="component" value="Unassembled WGS sequence"/>
</dbReference>
<feature type="transmembrane region" description="Helical" evidence="5">
    <location>
        <begin position="735"/>
        <end position="757"/>
    </location>
</feature>
<name>A0AAV2YJM7_9STRA</name>
<keyword evidence="5" id="KW-1133">Transmembrane helix</keyword>
<dbReference type="InterPro" id="IPR001849">
    <property type="entry name" value="PH_domain"/>
</dbReference>
<evidence type="ECO:0000313" key="8">
    <source>
        <dbReference type="EMBL" id="DAZ94136.1"/>
    </source>
</evidence>
<feature type="transmembrane region" description="Helical" evidence="5">
    <location>
        <begin position="308"/>
        <end position="330"/>
    </location>
</feature>
<keyword evidence="1 2" id="KW-0443">Lipid metabolism</keyword>
<dbReference type="GO" id="GO:0016020">
    <property type="term" value="C:membrane"/>
    <property type="evidence" value="ECO:0007669"/>
    <property type="project" value="TreeGrafter"/>
</dbReference>
<dbReference type="PANTHER" id="PTHR12406:SF42">
    <property type="entry name" value="PNPLA DOMAIN-CONTAINING PROTEIN"/>
    <property type="match status" value="1"/>
</dbReference>
<dbReference type="PROSITE" id="PS51635">
    <property type="entry name" value="PNPLA"/>
    <property type="match status" value="2"/>
</dbReference>
<dbReference type="GO" id="GO:0004806">
    <property type="term" value="F:triacylglycerol lipase activity"/>
    <property type="evidence" value="ECO:0007669"/>
    <property type="project" value="TreeGrafter"/>
</dbReference>
<dbReference type="SUPFAM" id="SSF52540">
    <property type="entry name" value="P-loop containing nucleoside triphosphate hydrolases"/>
    <property type="match status" value="1"/>
</dbReference>
<feature type="transmembrane region" description="Helical" evidence="5">
    <location>
        <begin position="370"/>
        <end position="393"/>
    </location>
</feature>
<dbReference type="InterPro" id="IPR027417">
    <property type="entry name" value="P-loop_NTPase"/>
</dbReference>
<feature type="short sequence motif" description="GXSXG" evidence="2">
    <location>
        <begin position="82"/>
        <end position="86"/>
    </location>
</feature>
<keyword evidence="2" id="KW-0378">Hydrolase</keyword>
<evidence type="ECO:0000259" key="6">
    <source>
        <dbReference type="PROSITE" id="PS50003"/>
    </source>
</evidence>
<dbReference type="GO" id="GO:0005737">
    <property type="term" value="C:cytoplasm"/>
    <property type="evidence" value="ECO:0007669"/>
    <property type="project" value="TreeGrafter"/>
</dbReference>
<dbReference type="Gene3D" id="3.40.50.300">
    <property type="entry name" value="P-loop containing nucleotide triphosphate hydrolases"/>
    <property type="match status" value="1"/>
</dbReference>
<keyword evidence="5" id="KW-0472">Membrane</keyword>
<feature type="active site" description="Proton acceptor" evidence="2">
    <location>
        <position position="629"/>
    </location>
</feature>
<feature type="short sequence motif" description="DGA/G" evidence="2">
    <location>
        <begin position="202"/>
        <end position="204"/>
    </location>
</feature>
<evidence type="ECO:0000256" key="5">
    <source>
        <dbReference type="SAM" id="Phobius"/>
    </source>
</evidence>
<dbReference type="Pfam" id="PF01734">
    <property type="entry name" value="Patatin"/>
    <property type="match status" value="2"/>
</dbReference>
<organism evidence="8 9">
    <name type="scientific">Lagenidium giganteum</name>
    <dbReference type="NCBI Taxonomy" id="4803"/>
    <lineage>
        <taxon>Eukaryota</taxon>
        <taxon>Sar</taxon>
        <taxon>Stramenopiles</taxon>
        <taxon>Oomycota</taxon>
        <taxon>Peronosporomycetes</taxon>
        <taxon>Pythiales</taxon>
        <taxon>Pythiaceae</taxon>
    </lineage>
</organism>
<dbReference type="GO" id="GO:0055088">
    <property type="term" value="P:lipid homeostasis"/>
    <property type="evidence" value="ECO:0007669"/>
    <property type="project" value="TreeGrafter"/>
</dbReference>
<keyword evidence="2" id="KW-0442">Lipid degradation</keyword>
<keyword evidence="9" id="KW-1185">Reference proteome</keyword>
<feature type="short sequence motif" description="DGA/G" evidence="2">
    <location>
        <begin position="629"/>
        <end position="631"/>
    </location>
</feature>
<evidence type="ECO:0000259" key="7">
    <source>
        <dbReference type="PROSITE" id="PS51635"/>
    </source>
</evidence>
<keyword evidence="3" id="KW-0175">Coiled coil</keyword>
<reference evidence="8" key="2">
    <citation type="journal article" date="2023" name="Microbiol Resour">
        <title>Decontamination and Annotation of the Draft Genome Sequence of the Oomycete Lagenidium giganteum ARSEF 373.</title>
        <authorList>
            <person name="Morgan W.R."/>
            <person name="Tartar A."/>
        </authorList>
    </citation>
    <scope>NUCLEOTIDE SEQUENCE</scope>
    <source>
        <strain evidence="8">ARSEF 373</strain>
    </source>
</reference>
<dbReference type="PANTHER" id="PTHR12406">
    <property type="entry name" value="CALCIUM-INDEPENDENT PHOSPHOLIPASE A2 IPLA2 -RELATED"/>
    <property type="match status" value="1"/>
</dbReference>
<evidence type="ECO:0000256" key="4">
    <source>
        <dbReference type="SAM" id="MobiDB-lite"/>
    </source>
</evidence>
<feature type="active site" description="Nucleophile" evidence="2">
    <location>
        <position position="84"/>
    </location>
</feature>
<evidence type="ECO:0000256" key="3">
    <source>
        <dbReference type="SAM" id="Coils"/>
    </source>
</evidence>
<feature type="active site" description="Nucleophile" evidence="2">
    <location>
        <position position="511"/>
    </location>
</feature>
<feature type="active site" description="Proton acceptor" evidence="2">
    <location>
        <position position="202"/>
    </location>
</feature>
<evidence type="ECO:0000256" key="2">
    <source>
        <dbReference type="PROSITE-ProRule" id="PRU01161"/>
    </source>
</evidence>
<dbReference type="Pfam" id="PF00169">
    <property type="entry name" value="PH"/>
    <property type="match status" value="1"/>
</dbReference>
<sequence length="1650" mass="184120">MLSKQRVKPPSVTLGTVPSPPKFATMAASPRSTSPELELKALLAEEPRSFSFSCGGWLKMYLFGVAKALQEHELDKGARLIGCSAGSLAATGLAIGCNFDDIRDFVLQNAVTKAHASWHGPFNCRQYLTDTVNATGQLHRFEELNTDPARLAIVYTSLSSWATRRITTFDSPDHVMKCLMASCCATPIVGMPFKLKGEWVMDGGVLDFQPVFDENTITVNPFYCARADITPSRYVPMWWAVYPPSQRDVEWLFDLGYEDGLNWIVKSGLARGKKVVIPTKGADYDGKWTTTVGQVLGYRGLESRVLDVLFVGLYVCLWKPIVFFLLYVELYLRAIVCGSKAAVFGAAAKLMITSILIVVSMLVSATHESITVLLALNASSIFLSMLVLCSGGIHEAASVATKDWQQCRSCLRNITSLSLFLRSLPVLGSSVTIKRHEHLLQHSLIYRLTFHLEAPSKRKCSPARNGSVAAEDEQRSFSFACGGWLQMYLFGVCKALQEYGLEENAQLIGCSAGALAATALALKCDFDLVRSYINTNIVTAAHASWGGPFNVRSYLIATLAKTGGLHRYAQLNTTPSKVTIVYTSLSAWASRRVSHFDSEEQLHKSLLASCCATPIAGFPFKLKGEWVMDGGVFDFQPVLNDKTICVSPFYCTRADIKPSRYVPMWWAIYPPSQRDVEWLFHLGYEDGLTWIAKSGLAGGKTIDIPTRGKTYDGEWTTTVGQVFGYRGVESRVLDVMFVCLYVCICKPLAFLLLYLELYLHAIVSGGKAMLFGAAAKLMISTIVILVTMAALATHSLQDTMMFLFGLVGSAVLLGLLALLAGGLQEAANVASKDWKKCRTCLRNITSLSLFLRSLPVFGSSAPIKRHEFLLQHSLDYRLTVHFLLSVDENTGEIQVQKYAIAFLQEIADPIIVVSLHGAQGNGKTTLLHKLLVDVDEAAAAAGAHNPAAQDHSELPERGQDTGVWLYVKRSTYSNVKYVAYLDRQGFGNNHELDVLLYSLLLGVSSVAIHYVVGDLTTEAIEQFAFLGFNPETEEHRQPLVFPHGPKVMWMMQNVSTSELKERYGKAAATAEMEQTYVREVLGNQAPGTAVGQFCDQFLAAFPDQSCFPMPAFDSTAFVKRSEKLNRFIVESGRNRYNKGVLLNGPLLGSLLVSMLAHQNSIAQAFRGKIWRETIHNCCLNIVESGIKIYKLHMAEQLPGIVDTSDIDEYTIKVAKHDPLPVIDLPCEVAVLNDIHLEAKRRAKRNLRTMPVRAGKLSDLLKKLFKDLINSLYNKIQEENNLLSSKLCREVLQDLHIRLTQKMEQHLQRAKEEGLKEISVQSMEFKRFFRYYQTYLFDLIGDYTDQARGPMKRSELSLFCQNQVREQLEELTRKVHEVRQQDIDLIQQSIDNREDDMERYNDLQRKFQMDSMTAQTEMNKKLVEVAKKQAIRKEALEGAIMNVENMHELATKQKELLEEAAFVSVQLPCEKVIEAAQDTETTHLQGYLIKQGGGGTVFNPFGRQNWKQRYFILTGNSLIYAKTKDDYERGFIIKEVCLTGCKIEPSRDAGEGFDIIPPDTGTGGHVLELHKGILEKSSKKRFSQADNGRIFKLRAQSIEERDKWIETLRRVASSSSIKFPTCINNDEIWSVLCSKLRSKDTASAAARSIPC</sequence>
<reference evidence="8" key="1">
    <citation type="submission" date="2022-11" db="EMBL/GenBank/DDBJ databases">
        <authorList>
            <person name="Morgan W.R."/>
            <person name="Tartar A."/>
        </authorList>
    </citation>
    <scope>NUCLEOTIDE SEQUENCE</scope>
    <source>
        <strain evidence="8">ARSEF 373</strain>
    </source>
</reference>
<comment type="caution">
    <text evidence="8">The sequence shown here is derived from an EMBL/GenBank/DDBJ whole genome shotgun (WGS) entry which is preliminary data.</text>
</comment>
<keyword evidence="5" id="KW-0812">Transmembrane</keyword>
<protein>
    <submittedName>
        <fullName evidence="8">Uncharacterized protein</fullName>
    </submittedName>
</protein>
<evidence type="ECO:0000313" key="9">
    <source>
        <dbReference type="Proteomes" id="UP001146120"/>
    </source>
</evidence>
<dbReference type="Gene3D" id="2.30.29.30">
    <property type="entry name" value="Pleckstrin-homology domain (PH domain)/Phosphotyrosine-binding domain (PTB)"/>
    <property type="match status" value="1"/>
</dbReference>
<proteinExistence type="predicted"/>